<sequence length="347" mass="38543">MSYAGAVIDVSTQLDSNVVQAAETPTNHQQPEDVEATVVTLLNSTFPGLNMQTSDIDRAHRSRDKIWCRFVKSESAQPWKTKRAVLQSQIRRAIKLSSDDNARHRSINKTRELFANNGYNVKTINKAVDQCMNTTRARTRRPNASAVRMVLPFVDDELANAVHGIVPYIKQCALLRIVGHIKFSYVTLEVLQSATHAEDDTVRIRWRIRGVSALKSMLMFWKFNVFKLEKAIDEYGVDWYDGYSIFQVGGDGKVHTHIADKVMPDWSRDLAVKPALGGLAALVLGLLPGTAGASDQLGHLLTSAGGDQEQVARLRSLASRLEQLERQMETLLPLPPGGAHWETAGDT</sequence>
<evidence type="ECO:0000313" key="2">
    <source>
        <dbReference type="EMBL" id="KAF0306495.1"/>
    </source>
</evidence>
<gene>
    <name evidence="2" type="primary">CF136</name>
    <name evidence="2" type="ORF">FJT64_022014</name>
</gene>
<comment type="caution">
    <text evidence="2">The sequence shown here is derived from an EMBL/GenBank/DDBJ whole genome shotgun (WGS) entry which is preliminary data.</text>
</comment>
<dbReference type="InterPro" id="IPR058912">
    <property type="entry name" value="HTH_animal"/>
</dbReference>
<dbReference type="Proteomes" id="UP000440578">
    <property type="component" value="Unassembled WGS sequence"/>
</dbReference>
<evidence type="ECO:0000313" key="3">
    <source>
        <dbReference type="Proteomes" id="UP000440578"/>
    </source>
</evidence>
<proteinExistence type="predicted"/>
<dbReference type="Pfam" id="PF10184">
    <property type="entry name" value="DUF2358"/>
    <property type="match status" value="1"/>
</dbReference>
<reference evidence="2 3" key="1">
    <citation type="submission" date="2019-07" db="EMBL/GenBank/DDBJ databases">
        <title>Draft genome assembly of a fouling barnacle, Amphibalanus amphitrite (Darwin, 1854): The first reference genome for Thecostraca.</title>
        <authorList>
            <person name="Kim W."/>
        </authorList>
    </citation>
    <scope>NUCLEOTIDE SEQUENCE [LARGE SCALE GENOMIC DNA]</scope>
    <source>
        <strain evidence="2">SNU_AA5</strain>
        <tissue evidence="2">Soma without cirri and trophi</tissue>
    </source>
</reference>
<protein>
    <recommendedName>
        <fullName evidence="1">Helix-turn-helix domain-containing protein</fullName>
    </recommendedName>
</protein>
<evidence type="ECO:0000259" key="1">
    <source>
        <dbReference type="Pfam" id="PF26215"/>
    </source>
</evidence>
<name>A0A6A4WIA6_AMPAM</name>
<accession>A0A6A4WIA6</accession>
<feature type="domain" description="Helix-turn-helix" evidence="1">
    <location>
        <begin position="70"/>
        <end position="127"/>
    </location>
</feature>
<dbReference type="AlphaFoldDB" id="A0A6A4WIA6"/>
<dbReference type="PANTHER" id="PTHR31094:SF2">
    <property type="entry name" value="RIKEN CDNA 2310061I04 GENE"/>
    <property type="match status" value="1"/>
</dbReference>
<dbReference type="InterPro" id="IPR018790">
    <property type="entry name" value="DUF2358"/>
</dbReference>
<organism evidence="2 3">
    <name type="scientific">Amphibalanus amphitrite</name>
    <name type="common">Striped barnacle</name>
    <name type="synonym">Balanus amphitrite</name>
    <dbReference type="NCBI Taxonomy" id="1232801"/>
    <lineage>
        <taxon>Eukaryota</taxon>
        <taxon>Metazoa</taxon>
        <taxon>Ecdysozoa</taxon>
        <taxon>Arthropoda</taxon>
        <taxon>Crustacea</taxon>
        <taxon>Multicrustacea</taxon>
        <taxon>Cirripedia</taxon>
        <taxon>Thoracica</taxon>
        <taxon>Thoracicalcarea</taxon>
        <taxon>Balanomorpha</taxon>
        <taxon>Balanoidea</taxon>
        <taxon>Balanidae</taxon>
        <taxon>Amphibalaninae</taxon>
        <taxon>Amphibalanus</taxon>
    </lineage>
</organism>
<dbReference type="OrthoDB" id="286395at2759"/>
<dbReference type="EMBL" id="VIIS01000663">
    <property type="protein sequence ID" value="KAF0306495.1"/>
    <property type="molecule type" value="Genomic_DNA"/>
</dbReference>
<dbReference type="PANTHER" id="PTHR31094">
    <property type="entry name" value="RIKEN CDNA 2310061I04 GENE"/>
    <property type="match status" value="1"/>
</dbReference>
<keyword evidence="3" id="KW-1185">Reference proteome</keyword>
<dbReference type="Pfam" id="PF26215">
    <property type="entry name" value="HTH_animal"/>
    <property type="match status" value="1"/>
</dbReference>